<evidence type="ECO:0000256" key="2">
    <source>
        <dbReference type="ARBA" id="ARBA00022723"/>
    </source>
</evidence>
<feature type="compositionally biased region" description="Polar residues" evidence="7">
    <location>
        <begin position="277"/>
        <end position="286"/>
    </location>
</feature>
<sequence>MATAEEGERGEPPGLGRGRCPRFRRSEATRDMAGGGGAGGKEDGGTEPLLLSVLALPATALPAVVSRLEAAVPRKARSYLPRNVPSAWWSLRIPFIQPLPPAGDPANEEEGRRFPRPQRVQVAPSLDPGTADKPPKRLKRCLHCKAVETPQRRSGPMGRGTLCNACGVWYSKNGTLPEHLPVASPIVDSPLENPIWEPEVPGAIYLVRKSATERMPPRTEAAPAPRPGTSCLHCGSSEPPLWIEGSMRRREVCTACGMRYKKGRLLPECRPAECSVTDSRQESPVINSPPESPIWEPEAPPSVHLPRKPSKKKKRRRSRSEAPSAPWPANKGKRCQHCGSSETPQWREGPKGRATLCNACGVRYRQGRLLPEYRPMASPTFVPTKHANSHRKVLQLHRTRQSNDEHPSPLPADSVTNLPPIRDELPTTSTAGLASEDPTDAPGYTDNPINVPSSLDSLLLDGPSAPLIILMLGNFKLSITEGHCTGPSSDQTSSVNSTI</sequence>
<feature type="compositionally biased region" description="Basic and acidic residues" evidence="7">
    <location>
        <begin position="1"/>
        <end position="11"/>
    </location>
</feature>
<proteinExistence type="inferred from homology"/>
<dbReference type="SMR" id="A0A3B6LIN3"/>
<keyword evidence="2" id="KW-0479">Metal-binding</keyword>
<dbReference type="InterPro" id="IPR013088">
    <property type="entry name" value="Znf_NHR/GATA"/>
</dbReference>
<reference evidence="9" key="1">
    <citation type="submission" date="2018-08" db="EMBL/GenBank/DDBJ databases">
        <authorList>
            <person name="Rossello M."/>
        </authorList>
    </citation>
    <scope>NUCLEOTIDE SEQUENCE [LARGE SCALE GENOMIC DNA]</scope>
    <source>
        <strain evidence="9">cv. Chinese Spring</strain>
    </source>
</reference>
<feature type="region of interest" description="Disordered" evidence="7">
    <location>
        <begin position="1"/>
        <end position="45"/>
    </location>
</feature>
<dbReference type="Gramene" id="TraesCLE_scaffold_001715_01G000100.1">
    <property type="protein sequence ID" value="TraesCLE_scaffold_001715_01G000100.1"/>
    <property type="gene ID" value="TraesCLE_scaffold_001715_01G000100"/>
</dbReference>
<evidence type="ECO:0000256" key="6">
    <source>
        <dbReference type="PROSITE-ProRule" id="PRU00094"/>
    </source>
</evidence>
<dbReference type="Pfam" id="PF00320">
    <property type="entry name" value="GATA"/>
    <property type="match status" value="3"/>
</dbReference>
<evidence type="ECO:0000256" key="3">
    <source>
        <dbReference type="ARBA" id="ARBA00022771"/>
    </source>
</evidence>
<evidence type="ECO:0000256" key="4">
    <source>
        <dbReference type="ARBA" id="ARBA00022833"/>
    </source>
</evidence>
<dbReference type="SUPFAM" id="SSF57716">
    <property type="entry name" value="Glucocorticoid receptor-like (DNA-binding domain)"/>
    <property type="match status" value="3"/>
</dbReference>
<dbReference type="InterPro" id="IPR000679">
    <property type="entry name" value="Znf_GATA"/>
</dbReference>
<reference evidence="9" key="2">
    <citation type="submission" date="2018-10" db="UniProtKB">
        <authorList>
            <consortium name="EnsemblPlants"/>
        </authorList>
    </citation>
    <scope>IDENTIFICATION</scope>
</reference>
<dbReference type="OrthoDB" id="2162994at2759"/>
<feature type="region of interest" description="Disordered" evidence="7">
    <location>
        <begin position="277"/>
        <end position="352"/>
    </location>
</feature>
<dbReference type="AlphaFoldDB" id="A0A3B6LIN3"/>
<dbReference type="Gramene" id="TraesCS5B02G117700.1">
    <property type="protein sequence ID" value="TraesCS5B02G117700.1"/>
    <property type="gene ID" value="TraesCS5B02G117700"/>
</dbReference>
<dbReference type="PROSITE" id="PS00344">
    <property type="entry name" value="GATA_ZN_FINGER_1"/>
    <property type="match status" value="1"/>
</dbReference>
<evidence type="ECO:0000256" key="5">
    <source>
        <dbReference type="ARBA" id="ARBA00023159"/>
    </source>
</evidence>
<evidence type="ECO:0000313" key="9">
    <source>
        <dbReference type="EnsemblPlants" id="TraesCS5B02G117700.1"/>
    </source>
</evidence>
<dbReference type="OMA" id="PTKHANS"/>
<name>A0A3B6LIN3_WHEAT</name>
<feature type="region of interest" description="Disordered" evidence="7">
    <location>
        <begin position="100"/>
        <end position="135"/>
    </location>
</feature>
<dbReference type="PaxDb" id="4565-Traes_5BL_852C30796.1"/>
<dbReference type="Gramene" id="TraesCAD_scaffold_011422_01G000200.1">
    <property type="protein sequence ID" value="TraesCAD_scaffold_011422_01G000200.1"/>
    <property type="gene ID" value="TraesCAD_scaffold_011422_01G000200"/>
</dbReference>
<dbReference type="PROSITE" id="PS50114">
    <property type="entry name" value="GATA_ZN_FINGER_2"/>
    <property type="match status" value="3"/>
</dbReference>
<feature type="compositionally biased region" description="Basic residues" evidence="7">
    <location>
        <begin position="305"/>
        <end position="318"/>
    </location>
</feature>
<dbReference type="PANTHER" id="PTHR45658:SF130">
    <property type="entry name" value="GATA TRANSCRIPTION FACTOR 14"/>
    <property type="match status" value="1"/>
</dbReference>
<keyword evidence="4" id="KW-0862">Zinc</keyword>
<dbReference type="PANTHER" id="PTHR45658">
    <property type="entry name" value="GATA TRANSCRIPTION FACTOR"/>
    <property type="match status" value="1"/>
</dbReference>
<comment type="similarity">
    <text evidence="1">Belongs to the type IV zinc-finger family. Class A subfamily.</text>
</comment>
<dbReference type="STRING" id="4565.A0A3B6LIN3"/>
<evidence type="ECO:0000256" key="7">
    <source>
        <dbReference type="SAM" id="MobiDB-lite"/>
    </source>
</evidence>
<dbReference type="InterPro" id="IPR051140">
    <property type="entry name" value="GATA_TF"/>
</dbReference>
<feature type="domain" description="GATA-type" evidence="8">
    <location>
        <begin position="135"/>
        <end position="174"/>
    </location>
</feature>
<keyword evidence="10" id="KW-1185">Reference proteome</keyword>
<protein>
    <recommendedName>
        <fullName evidence="8">GATA-type domain-containing protein</fullName>
    </recommendedName>
</protein>
<organism evidence="9">
    <name type="scientific">Triticum aestivum</name>
    <name type="common">Wheat</name>
    <dbReference type="NCBI Taxonomy" id="4565"/>
    <lineage>
        <taxon>Eukaryota</taxon>
        <taxon>Viridiplantae</taxon>
        <taxon>Streptophyta</taxon>
        <taxon>Embryophyta</taxon>
        <taxon>Tracheophyta</taxon>
        <taxon>Spermatophyta</taxon>
        <taxon>Magnoliopsida</taxon>
        <taxon>Liliopsida</taxon>
        <taxon>Poales</taxon>
        <taxon>Poaceae</taxon>
        <taxon>BOP clade</taxon>
        <taxon>Pooideae</taxon>
        <taxon>Triticodae</taxon>
        <taxon>Triticeae</taxon>
        <taxon>Triticinae</taxon>
        <taxon>Triticum</taxon>
    </lineage>
</organism>
<dbReference type="Proteomes" id="UP000019116">
    <property type="component" value="Chromosome 5B"/>
</dbReference>
<dbReference type="Gene3D" id="3.30.50.10">
    <property type="entry name" value="Erythroid Transcription Factor GATA-1, subunit A"/>
    <property type="match status" value="3"/>
</dbReference>
<feature type="region of interest" description="Disordered" evidence="7">
    <location>
        <begin position="398"/>
        <end position="448"/>
    </location>
</feature>
<dbReference type="GO" id="GO:0008270">
    <property type="term" value="F:zinc ion binding"/>
    <property type="evidence" value="ECO:0007669"/>
    <property type="project" value="UniProtKB-KW"/>
</dbReference>
<evidence type="ECO:0000256" key="1">
    <source>
        <dbReference type="ARBA" id="ARBA00005694"/>
    </source>
</evidence>
<dbReference type="GO" id="GO:0030154">
    <property type="term" value="P:cell differentiation"/>
    <property type="evidence" value="ECO:0000318"/>
    <property type="project" value="GO_Central"/>
</dbReference>
<feature type="domain" description="GATA-type" evidence="8">
    <location>
        <begin position="329"/>
        <end position="365"/>
    </location>
</feature>
<dbReference type="Gramene" id="TraesCS5B03G0322500.1">
    <property type="protein sequence ID" value="TraesCS5B03G0322500.1.CDS"/>
    <property type="gene ID" value="TraesCS5B03G0322500"/>
</dbReference>
<keyword evidence="3 6" id="KW-0863">Zinc-finger</keyword>
<dbReference type="FunFam" id="3.30.50.10:FF:000041">
    <property type="entry name" value="GATA transcription factor 14"/>
    <property type="match status" value="1"/>
</dbReference>
<feature type="domain" description="GATA-type" evidence="8">
    <location>
        <begin position="225"/>
        <end position="261"/>
    </location>
</feature>
<dbReference type="EnsemblPlants" id="TraesCS5B02G117700.1">
    <property type="protein sequence ID" value="TraesCS5B02G117700.1"/>
    <property type="gene ID" value="TraesCS5B02G117700"/>
</dbReference>
<dbReference type="CDD" id="cd00202">
    <property type="entry name" value="ZnF_GATA"/>
    <property type="match status" value="2"/>
</dbReference>
<evidence type="ECO:0000313" key="10">
    <source>
        <dbReference type="Proteomes" id="UP000019116"/>
    </source>
</evidence>
<accession>A0A3B6LIN3</accession>
<evidence type="ECO:0000259" key="8">
    <source>
        <dbReference type="PROSITE" id="PS50114"/>
    </source>
</evidence>
<keyword evidence="5" id="KW-0010">Activator</keyword>
<dbReference type="GO" id="GO:0006357">
    <property type="term" value="P:regulation of transcription by RNA polymerase II"/>
    <property type="evidence" value="ECO:0000318"/>
    <property type="project" value="GO_Central"/>
</dbReference>
<dbReference type="Gramene" id="TraesWEE_scaffold_005691_01G000200.1">
    <property type="protein sequence ID" value="TraesWEE_scaffold_005691_01G000200.1"/>
    <property type="gene ID" value="TraesWEE_scaffold_005691_01G000200"/>
</dbReference>
<dbReference type="GO" id="GO:0005634">
    <property type="term" value="C:nucleus"/>
    <property type="evidence" value="ECO:0000318"/>
    <property type="project" value="GO_Central"/>
</dbReference>
<dbReference type="GO" id="GO:0000976">
    <property type="term" value="F:transcription cis-regulatory region binding"/>
    <property type="evidence" value="ECO:0000318"/>
    <property type="project" value="GO_Central"/>
</dbReference>
<dbReference type="SMART" id="SM00401">
    <property type="entry name" value="ZnF_GATA"/>
    <property type="match status" value="3"/>
</dbReference>